<gene>
    <name evidence="2" type="ORF">GQ607_001948</name>
</gene>
<evidence type="ECO:0000313" key="3">
    <source>
        <dbReference type="Proteomes" id="UP000434172"/>
    </source>
</evidence>
<proteinExistence type="predicted"/>
<reference evidence="2 3" key="1">
    <citation type="submission" date="2019-12" db="EMBL/GenBank/DDBJ databases">
        <title>A genome sequence resource for the geographically widespread anthracnose pathogen Colletotrichum asianum.</title>
        <authorList>
            <person name="Meng Y."/>
        </authorList>
    </citation>
    <scope>NUCLEOTIDE SEQUENCE [LARGE SCALE GENOMIC DNA]</scope>
    <source>
        <strain evidence="2 3">ICMP 18580</strain>
    </source>
</reference>
<accession>A0A8H3WN64</accession>
<evidence type="ECO:0000256" key="1">
    <source>
        <dbReference type="SAM" id="MobiDB-lite"/>
    </source>
</evidence>
<protein>
    <submittedName>
        <fullName evidence="2">Uncharacterized protein</fullName>
    </submittedName>
</protein>
<comment type="caution">
    <text evidence="2">The sequence shown here is derived from an EMBL/GenBank/DDBJ whole genome shotgun (WGS) entry which is preliminary data.</text>
</comment>
<dbReference type="AlphaFoldDB" id="A0A8H3WN64"/>
<dbReference type="EMBL" id="WOWK01000005">
    <property type="protein sequence ID" value="KAF0331078.1"/>
    <property type="molecule type" value="Genomic_DNA"/>
</dbReference>
<sequence>MPRSSHAGAIGTHCTQGPGQRSLRRAGGRGRTTRLVLGTLPPLGGTRACPCRPPETLSQRTTTHAPVGDLEERNAKWIPYGTRQPVSLLCLVLLVLFSPGSWNRLKGIPNPKKGDDTVALRRG</sequence>
<keyword evidence="3" id="KW-1185">Reference proteome</keyword>
<organism evidence="2 3">
    <name type="scientific">Colletotrichum asianum</name>
    <dbReference type="NCBI Taxonomy" id="702518"/>
    <lineage>
        <taxon>Eukaryota</taxon>
        <taxon>Fungi</taxon>
        <taxon>Dikarya</taxon>
        <taxon>Ascomycota</taxon>
        <taxon>Pezizomycotina</taxon>
        <taxon>Sordariomycetes</taxon>
        <taxon>Hypocreomycetidae</taxon>
        <taxon>Glomerellales</taxon>
        <taxon>Glomerellaceae</taxon>
        <taxon>Colletotrichum</taxon>
        <taxon>Colletotrichum gloeosporioides species complex</taxon>
    </lineage>
</organism>
<feature type="region of interest" description="Disordered" evidence="1">
    <location>
        <begin position="1"/>
        <end position="39"/>
    </location>
</feature>
<evidence type="ECO:0000313" key="2">
    <source>
        <dbReference type="EMBL" id="KAF0331078.1"/>
    </source>
</evidence>
<feature type="compositionally biased region" description="Basic residues" evidence="1">
    <location>
        <begin position="22"/>
        <end position="32"/>
    </location>
</feature>
<dbReference type="Proteomes" id="UP000434172">
    <property type="component" value="Unassembled WGS sequence"/>
</dbReference>
<name>A0A8H3WN64_9PEZI</name>